<dbReference type="Pfam" id="PF00530">
    <property type="entry name" value="SRCR"/>
    <property type="match status" value="5"/>
</dbReference>
<keyword evidence="4" id="KW-0677">Repeat</keyword>
<dbReference type="PROSITE" id="PS50835">
    <property type="entry name" value="IG_LIKE"/>
    <property type="match status" value="5"/>
</dbReference>
<dbReference type="InterPro" id="IPR013783">
    <property type="entry name" value="Ig-like_fold"/>
</dbReference>
<dbReference type="Gene3D" id="3.10.250.10">
    <property type="entry name" value="SRCR-like domain"/>
    <property type="match status" value="5"/>
</dbReference>
<feature type="domain" description="SRCR" evidence="11">
    <location>
        <begin position="719"/>
        <end position="819"/>
    </location>
</feature>
<feature type="domain" description="Ig-like" evidence="12">
    <location>
        <begin position="310"/>
        <end position="403"/>
    </location>
</feature>
<dbReference type="SUPFAM" id="SSF56487">
    <property type="entry name" value="SRCR-like"/>
    <property type="match status" value="5"/>
</dbReference>
<dbReference type="PROSITE" id="PS50287">
    <property type="entry name" value="SRCR_2"/>
    <property type="match status" value="5"/>
</dbReference>
<dbReference type="InterPro" id="IPR007110">
    <property type="entry name" value="Ig-like_dom"/>
</dbReference>
<feature type="disulfide bond" evidence="8">
    <location>
        <begin position="642"/>
        <end position="706"/>
    </location>
</feature>
<dbReference type="Proteomes" id="UP001558613">
    <property type="component" value="Unassembled WGS sequence"/>
</dbReference>
<feature type="domain" description="Ig-like" evidence="12">
    <location>
        <begin position="216"/>
        <end position="301"/>
    </location>
</feature>
<evidence type="ECO:0000256" key="10">
    <source>
        <dbReference type="SAM" id="Phobius"/>
    </source>
</evidence>
<reference evidence="13 14" key="1">
    <citation type="submission" date="2023-09" db="EMBL/GenBank/DDBJ databases">
        <authorList>
            <person name="Wang M."/>
        </authorList>
    </citation>
    <scope>NUCLEOTIDE SEQUENCE [LARGE SCALE GENOMIC DNA]</scope>
    <source>
        <strain evidence="13">GT-2023</strain>
        <tissue evidence="13">Liver</tissue>
    </source>
</reference>
<feature type="disulfide bond" evidence="8">
    <location>
        <begin position="744"/>
        <end position="808"/>
    </location>
</feature>
<dbReference type="PANTHER" id="PTHR48071">
    <property type="entry name" value="SRCR DOMAIN-CONTAINING PROTEIN"/>
    <property type="match status" value="1"/>
</dbReference>
<comment type="caution">
    <text evidence="8">Lacks conserved residue(s) required for the propagation of feature annotation.</text>
</comment>
<dbReference type="InterPro" id="IPR003598">
    <property type="entry name" value="Ig_sub2"/>
</dbReference>
<keyword evidence="14" id="KW-1185">Reference proteome</keyword>
<dbReference type="Pfam" id="PF00047">
    <property type="entry name" value="ig"/>
    <property type="match status" value="1"/>
</dbReference>
<dbReference type="InterPro" id="IPR001190">
    <property type="entry name" value="SRCR"/>
</dbReference>
<feature type="disulfide bond" evidence="8">
    <location>
        <begin position="989"/>
        <end position="999"/>
    </location>
</feature>
<feature type="disulfide bond" evidence="8">
    <location>
        <begin position="135"/>
        <end position="199"/>
    </location>
</feature>
<evidence type="ECO:0008006" key="15">
    <source>
        <dbReference type="Google" id="ProtNLM"/>
    </source>
</evidence>
<feature type="domain" description="SRCR" evidence="11">
    <location>
        <begin position="617"/>
        <end position="717"/>
    </location>
</feature>
<keyword evidence="3" id="KW-0732">Signal</keyword>
<gene>
    <name evidence="13" type="ORF">QQF64_024904</name>
</gene>
<keyword evidence="6" id="KW-0325">Glycoprotein</keyword>
<feature type="domain" description="SRCR" evidence="11">
    <location>
        <begin position="920"/>
        <end position="1018"/>
    </location>
</feature>
<keyword evidence="10" id="KW-0472">Membrane</keyword>
<feature type="disulfide bond" evidence="8">
    <location>
        <begin position="757"/>
        <end position="818"/>
    </location>
</feature>
<evidence type="ECO:0000256" key="3">
    <source>
        <dbReference type="ARBA" id="ARBA00022729"/>
    </source>
</evidence>
<feature type="domain" description="Ig-like" evidence="12">
    <location>
        <begin position="417"/>
        <end position="504"/>
    </location>
</feature>
<feature type="disulfide bond" evidence="8">
    <location>
        <begin position="655"/>
        <end position="716"/>
    </location>
</feature>
<feature type="disulfide bond" evidence="8">
    <location>
        <begin position="686"/>
        <end position="696"/>
    </location>
</feature>
<dbReference type="EMBL" id="JAYMGO010000003">
    <property type="protein sequence ID" value="KAL1278231.1"/>
    <property type="molecule type" value="Genomic_DNA"/>
</dbReference>
<dbReference type="SUPFAM" id="SSF48726">
    <property type="entry name" value="Immunoglobulin"/>
    <property type="match status" value="5"/>
</dbReference>
<keyword evidence="5 8" id="KW-1015">Disulfide bond</keyword>
<evidence type="ECO:0000256" key="9">
    <source>
        <dbReference type="SAM" id="MobiDB-lite"/>
    </source>
</evidence>
<dbReference type="SMART" id="SM00408">
    <property type="entry name" value="IGc2"/>
    <property type="match status" value="4"/>
</dbReference>
<evidence type="ECO:0000256" key="5">
    <source>
        <dbReference type="ARBA" id="ARBA00023157"/>
    </source>
</evidence>
<evidence type="ECO:0000256" key="8">
    <source>
        <dbReference type="PROSITE-ProRule" id="PRU00196"/>
    </source>
</evidence>
<protein>
    <recommendedName>
        <fullName evidence="15">Deleted in malignant brain tumors 1 protein</fullName>
    </recommendedName>
</protein>
<dbReference type="Gene3D" id="2.60.40.10">
    <property type="entry name" value="Immunoglobulins"/>
    <property type="match status" value="5"/>
</dbReference>
<dbReference type="PANTHER" id="PTHR48071:SF15">
    <property type="entry name" value="SRCR DOMAIN-CONTAINING PROTEIN"/>
    <property type="match status" value="1"/>
</dbReference>
<evidence type="ECO:0000256" key="4">
    <source>
        <dbReference type="ARBA" id="ARBA00022737"/>
    </source>
</evidence>
<dbReference type="InterPro" id="IPR036772">
    <property type="entry name" value="SRCR-like_dom_sf"/>
</dbReference>
<feature type="compositionally biased region" description="Acidic residues" evidence="9">
    <location>
        <begin position="1097"/>
        <end position="1115"/>
    </location>
</feature>
<keyword evidence="10" id="KW-0812">Transmembrane</keyword>
<organism evidence="13 14">
    <name type="scientific">Cirrhinus molitorella</name>
    <name type="common">mud carp</name>
    <dbReference type="NCBI Taxonomy" id="172907"/>
    <lineage>
        <taxon>Eukaryota</taxon>
        <taxon>Metazoa</taxon>
        <taxon>Chordata</taxon>
        <taxon>Craniata</taxon>
        <taxon>Vertebrata</taxon>
        <taxon>Euteleostomi</taxon>
        <taxon>Actinopterygii</taxon>
        <taxon>Neopterygii</taxon>
        <taxon>Teleostei</taxon>
        <taxon>Ostariophysi</taxon>
        <taxon>Cypriniformes</taxon>
        <taxon>Cyprinidae</taxon>
        <taxon>Labeoninae</taxon>
        <taxon>Labeonini</taxon>
        <taxon>Cirrhinus</taxon>
    </lineage>
</organism>
<evidence type="ECO:0000259" key="12">
    <source>
        <dbReference type="PROSITE" id="PS50835"/>
    </source>
</evidence>
<feature type="disulfide bond" evidence="8">
    <location>
        <begin position="179"/>
        <end position="189"/>
    </location>
</feature>
<dbReference type="SMART" id="SM00202">
    <property type="entry name" value="SR"/>
    <property type="match status" value="5"/>
</dbReference>
<feature type="domain" description="Ig-like" evidence="12">
    <location>
        <begin position="825"/>
        <end position="908"/>
    </location>
</feature>
<evidence type="ECO:0000259" key="11">
    <source>
        <dbReference type="PROSITE" id="PS50287"/>
    </source>
</evidence>
<feature type="domain" description="SRCR" evidence="11">
    <location>
        <begin position="110"/>
        <end position="210"/>
    </location>
</feature>
<evidence type="ECO:0000256" key="1">
    <source>
        <dbReference type="ARBA" id="ARBA00004613"/>
    </source>
</evidence>
<dbReference type="InterPro" id="IPR036179">
    <property type="entry name" value="Ig-like_dom_sf"/>
</dbReference>
<feature type="disulfide bond" evidence="8">
    <location>
        <begin position="71"/>
        <end position="81"/>
    </location>
</feature>
<keyword evidence="7" id="KW-0393">Immunoglobulin domain</keyword>
<keyword evidence="10" id="KW-1133">Transmembrane helix</keyword>
<comment type="subcellular location">
    <subcellularLocation>
        <location evidence="1">Secreted</location>
    </subcellularLocation>
</comment>
<accession>A0ABR3NMK6</accession>
<proteinExistence type="predicted"/>
<dbReference type="InterPro" id="IPR013151">
    <property type="entry name" value="Immunoglobulin_dom"/>
</dbReference>
<feature type="domain" description="SRCR" evidence="11">
    <location>
        <begin position="2"/>
        <end position="102"/>
    </location>
</feature>
<dbReference type="SMART" id="SM00409">
    <property type="entry name" value="IG"/>
    <property type="match status" value="5"/>
</dbReference>
<evidence type="ECO:0000256" key="7">
    <source>
        <dbReference type="ARBA" id="ARBA00023319"/>
    </source>
</evidence>
<feature type="region of interest" description="Disordered" evidence="9">
    <location>
        <begin position="1088"/>
        <end position="1115"/>
    </location>
</feature>
<feature type="disulfide bond" evidence="8">
    <location>
        <begin position="788"/>
        <end position="798"/>
    </location>
</feature>
<feature type="domain" description="Ig-like" evidence="12">
    <location>
        <begin position="511"/>
        <end position="604"/>
    </location>
</feature>
<dbReference type="InterPro" id="IPR003599">
    <property type="entry name" value="Ig_sub"/>
</dbReference>
<sequence length="1147" mass="123887">SIKLMNGNNDCSGRVEILYNGQWGTVCDDDWDMKDAAVVCRQLGCGRAVSVHGSAYFGQGRGQIWLDNVRCSGSESSLTQCSHPSFGTHNCGHSEDAGVICLGKCQLPDIRLVSGSDSCCGRVEIRYNGQWGTVCDDNWDMNDAAVVCRQLQCGSAISAPHRAAFGQGSGSIWLDNVECLGSEGNLTQCSHRGLGTHDCKHYKDAGVVCSAELQRPILTLTSTNAVVSRGENIQFRCTTPKPRCNANAEFQLFRNSLSVSSQKHVSSVTFNLYADISHQGSYSCHYSYQNNIKSSLSNTVIITVVNLQQPSISHSAPDEQFVVGSQGPVITRGHSFTIICSTESQFPGGSFHLFRGSNITRSESAVNHSASFIFPEADYSHEGNYSCVYEVSVSSRSFPSSASELLLITITDELQIPTLSLTSTHAVVSPGENIQFRCTTPKPRCNANAEFQLFRNSLSVSSQKHVSSVTFNFNVNISHQGSYSCHYSYQNNIKSHLSNTVIITVVDLQQPSISHSAPDGWFVEGPQGPVITRGHSFTIICSTESQFPGGSFHLFRGSNITRSESALNHSASFSFPKADYSHEGNYSCVYEVSVSSRSFRSSASELLLITITGSYSIRLVNGNNNCSGRVEVLYNGQWGTVCDDDWDMNDAAVVCRQLGCGTAVSANGSAHFGQGSGQIWLDDMRCSGSESSLTQCSHPSFGSHNCNHGEDAGVVCLDIRLANGSDSCCGRVEISYNGQWGSVCDDDWDMNDAAVVCRQLQCGSAISAPHGAAFGQGSGSIWLDDVKCSGSEGNLTQCLNSSVGNHTCNHGKDAGVVCSGELQIPTLSLTSTHSVVSPGENIQFRCTTPKPRCNANAEFQLFRNGSSVSSHNHESSVTFNLVNVNVSHQGSYSCHYSYQNNTINSSLSNTVIITVGDQNISLVNGLDACSGIVEILHNGTSTRVCSDSWDIEAAAVVCRQLGCGRAFLAEGQGLFGKGDRHIWLSKGICKGNEASIAQCLQETRNTCPQDIDAGVICSASSIIIIGAVVTAVLLILSALLIIFLVRRRLKLKKLQICSSSKDAVNMHNVLHNDHNEENAEDDYEIVDMDNGDHEDVNSDSDQDYVNVDQDDSDPDYVNVETDDSEQDYVNVNITEQRSTLGNNCEDL</sequence>
<feature type="disulfide bond" evidence="8">
    <location>
        <begin position="40"/>
        <end position="101"/>
    </location>
</feature>
<dbReference type="PROSITE" id="PS00420">
    <property type="entry name" value="SRCR_1"/>
    <property type="match status" value="2"/>
</dbReference>
<feature type="non-terminal residue" evidence="13">
    <location>
        <position position="1"/>
    </location>
</feature>
<evidence type="ECO:0000256" key="6">
    <source>
        <dbReference type="ARBA" id="ARBA00023180"/>
    </source>
</evidence>
<dbReference type="PRINTS" id="PR00258">
    <property type="entry name" value="SPERACTRCPTR"/>
</dbReference>
<dbReference type="Pfam" id="PF13895">
    <property type="entry name" value="Ig_2"/>
    <property type="match status" value="3"/>
</dbReference>
<evidence type="ECO:0000313" key="14">
    <source>
        <dbReference type="Proteomes" id="UP001558613"/>
    </source>
</evidence>
<feature type="transmembrane region" description="Helical" evidence="10">
    <location>
        <begin position="1022"/>
        <end position="1045"/>
    </location>
</feature>
<name>A0ABR3NMK6_9TELE</name>
<keyword evidence="2" id="KW-0964">Secreted</keyword>
<comment type="caution">
    <text evidence="13">The sequence shown here is derived from an EMBL/GenBank/DDBJ whole genome shotgun (WGS) entry which is preliminary data.</text>
</comment>
<evidence type="ECO:0000313" key="13">
    <source>
        <dbReference type="EMBL" id="KAL1278231.1"/>
    </source>
</evidence>
<feature type="disulfide bond" evidence="8">
    <location>
        <begin position="27"/>
        <end position="91"/>
    </location>
</feature>
<feature type="disulfide bond" evidence="8">
    <location>
        <begin position="148"/>
        <end position="209"/>
    </location>
</feature>
<evidence type="ECO:0000256" key="2">
    <source>
        <dbReference type="ARBA" id="ARBA00022525"/>
    </source>
</evidence>